<feature type="transmembrane region" description="Helical" evidence="11">
    <location>
        <begin position="305"/>
        <end position="322"/>
    </location>
</feature>
<dbReference type="OrthoDB" id="2874149at2759"/>
<gene>
    <name evidence="12" type="ORF">F503_07934</name>
</gene>
<evidence type="ECO:0000256" key="6">
    <source>
        <dbReference type="ARBA" id="ARBA00023040"/>
    </source>
</evidence>
<feature type="transmembrane region" description="Helical" evidence="11">
    <location>
        <begin position="241"/>
        <end position="265"/>
    </location>
</feature>
<dbReference type="Pfam" id="PF02076">
    <property type="entry name" value="STE3"/>
    <property type="match status" value="1"/>
</dbReference>
<evidence type="ECO:0000256" key="9">
    <source>
        <dbReference type="ARBA" id="ARBA00023224"/>
    </source>
</evidence>
<keyword evidence="9" id="KW-0807">Transducer</keyword>
<evidence type="ECO:0000256" key="4">
    <source>
        <dbReference type="ARBA" id="ARBA00022692"/>
    </source>
</evidence>
<evidence type="ECO:0000313" key="12">
    <source>
        <dbReference type="EMBL" id="EPE07283.1"/>
    </source>
</evidence>
<evidence type="ECO:0000256" key="8">
    <source>
        <dbReference type="ARBA" id="ARBA00023170"/>
    </source>
</evidence>
<keyword evidence="13" id="KW-1185">Reference proteome</keyword>
<dbReference type="GO" id="GO:0004932">
    <property type="term" value="F:mating-type factor pheromone receptor activity"/>
    <property type="evidence" value="ECO:0007669"/>
    <property type="project" value="InterPro"/>
</dbReference>
<accession>S3CLB3</accession>
<feature type="transmembrane region" description="Helical" evidence="11">
    <location>
        <begin position="142"/>
        <end position="170"/>
    </location>
</feature>
<feature type="region of interest" description="Disordered" evidence="10">
    <location>
        <begin position="529"/>
        <end position="548"/>
    </location>
</feature>
<dbReference type="eggNOG" id="ENOG502S44N">
    <property type="taxonomic scope" value="Eukaryota"/>
</dbReference>
<dbReference type="Proteomes" id="UP000016923">
    <property type="component" value="Unassembled WGS sequence"/>
</dbReference>
<keyword evidence="8 12" id="KW-0675">Receptor</keyword>
<dbReference type="GO" id="GO:0005886">
    <property type="term" value="C:plasma membrane"/>
    <property type="evidence" value="ECO:0007669"/>
    <property type="project" value="TreeGrafter"/>
</dbReference>
<comment type="subcellular location">
    <subcellularLocation>
        <location evidence="1">Membrane</location>
        <topology evidence="1">Multi-pass membrane protein</topology>
    </subcellularLocation>
</comment>
<dbReference type="CDD" id="cd14966">
    <property type="entry name" value="7tmD_STE3"/>
    <property type="match status" value="1"/>
</dbReference>
<dbReference type="InterPro" id="IPR001499">
    <property type="entry name" value="GPCR_STE3"/>
</dbReference>
<dbReference type="HOGENOM" id="CLU_453447_0_0_1"/>
<dbReference type="STRING" id="1262450.S3CLB3"/>
<comment type="similarity">
    <text evidence="2">Belongs to the G-protein coupled receptor 4 family.</text>
</comment>
<evidence type="ECO:0000256" key="1">
    <source>
        <dbReference type="ARBA" id="ARBA00004141"/>
    </source>
</evidence>
<reference evidence="12 13" key="1">
    <citation type="journal article" date="2013" name="BMC Genomics">
        <title>The genome and transcriptome of the pine saprophyte Ophiostoma piceae, and a comparison with the bark beetle-associated pine pathogen Grosmannia clavigera.</title>
        <authorList>
            <person name="Haridas S."/>
            <person name="Wang Y."/>
            <person name="Lim L."/>
            <person name="Massoumi Alamouti S."/>
            <person name="Jackman S."/>
            <person name="Docking R."/>
            <person name="Robertson G."/>
            <person name="Birol I."/>
            <person name="Bohlmann J."/>
            <person name="Breuil C."/>
        </authorList>
    </citation>
    <scope>NUCLEOTIDE SEQUENCE [LARGE SCALE GENOMIC DNA]</scope>
    <source>
        <strain evidence="12 13">UAMH 11346</strain>
    </source>
</reference>
<keyword evidence="5 11" id="KW-1133">Transmembrane helix</keyword>
<dbReference type="VEuPathDB" id="FungiDB:F503_07934"/>
<feature type="transmembrane region" description="Helical" evidence="11">
    <location>
        <begin position="182"/>
        <end position="203"/>
    </location>
</feature>
<organism evidence="12 13">
    <name type="scientific">Ophiostoma piceae (strain UAMH 11346)</name>
    <name type="common">Sap stain fungus</name>
    <dbReference type="NCBI Taxonomy" id="1262450"/>
    <lineage>
        <taxon>Eukaryota</taxon>
        <taxon>Fungi</taxon>
        <taxon>Dikarya</taxon>
        <taxon>Ascomycota</taxon>
        <taxon>Pezizomycotina</taxon>
        <taxon>Sordariomycetes</taxon>
        <taxon>Sordariomycetidae</taxon>
        <taxon>Ophiostomatales</taxon>
        <taxon>Ophiostomataceae</taxon>
        <taxon>Ophiostoma</taxon>
    </lineage>
</organism>
<sequence length="642" mass="70396">MDITAYVTDGGTLVLGRGGHVPSPPALVANVVLRLILCPLALLLTIVPLRMLWKNGEFPAVVFVLCTNIMTLFVFVNAAIWHNQDFDNWWLGYGWCDLQAYVDYSLTTAYSACVCAIMQRLSSQLGLTRVSSLSPRERRNQLILQAAIIFPVPVLQAAITIFVQGIRYAIIPGGGCTVQYNATPVVLVFFVLPPTIFTLIACFHTFQVYRKFREVDVDCRAALAGTNTVAFLRRQRARRKLYFMVMCILIPYTPLTITFCAINIIGGWPWNYPADYFSNHFGGPNPWNTIIVFGYSDVSFMTNNLGWIPVVSSFIAFIFFGTSKEAINVHRQYMLALGLGHLFPRLYTPYDPDRSGAASLFDSTASTAATQLTALTSTCDSRKGSIVPQNFSVPAASPGLSEAGSQSNFLAAIVSRDDGDILQRPPPSTFRRWYSKAQSISLGSRHADINMDHELERGIRIDHRHDSASPVPAATSYQSTMQHNRPAPTRTPFNPGLNWLAPLTANTSFARAPKWKPVVFGQRTHRKVESEGSEIAAPFPVPPSSSSTAPIVPATHEPHSAHALSIDEAVPARPVPFSPFDGTTLQGQRTVSTHVWSGGEEGAAITKSSITADIGGDAGNGEPQQPRRVVHVERCITSQVTR</sequence>
<dbReference type="AlphaFoldDB" id="S3CLB3"/>
<feature type="transmembrane region" description="Helical" evidence="11">
    <location>
        <begin position="60"/>
        <end position="81"/>
    </location>
</feature>
<dbReference type="GO" id="GO:0000750">
    <property type="term" value="P:pheromone-dependent signal transduction involved in conjugation with cellular fusion"/>
    <property type="evidence" value="ECO:0007669"/>
    <property type="project" value="TreeGrafter"/>
</dbReference>
<evidence type="ECO:0000256" key="2">
    <source>
        <dbReference type="ARBA" id="ARBA00011085"/>
    </source>
</evidence>
<feature type="transmembrane region" description="Helical" evidence="11">
    <location>
        <begin position="31"/>
        <end position="53"/>
    </location>
</feature>
<dbReference type="PRINTS" id="PR00899">
    <property type="entry name" value="GPCRSTE3"/>
</dbReference>
<evidence type="ECO:0000256" key="10">
    <source>
        <dbReference type="SAM" id="MobiDB-lite"/>
    </source>
</evidence>
<evidence type="ECO:0000256" key="3">
    <source>
        <dbReference type="ARBA" id="ARBA00022507"/>
    </source>
</evidence>
<keyword evidence="3" id="KW-0589">Pheromone response</keyword>
<feature type="transmembrane region" description="Helical" evidence="11">
    <location>
        <begin position="101"/>
        <end position="121"/>
    </location>
</feature>
<dbReference type="PANTHER" id="PTHR28097">
    <property type="entry name" value="PHEROMONE A FACTOR RECEPTOR"/>
    <property type="match status" value="1"/>
</dbReference>
<evidence type="ECO:0000313" key="13">
    <source>
        <dbReference type="Proteomes" id="UP000016923"/>
    </source>
</evidence>
<dbReference type="EMBL" id="KE148151">
    <property type="protein sequence ID" value="EPE07283.1"/>
    <property type="molecule type" value="Genomic_DNA"/>
</dbReference>
<keyword evidence="7 11" id="KW-0472">Membrane</keyword>
<dbReference type="OMA" id="NMDHELE"/>
<evidence type="ECO:0000256" key="7">
    <source>
        <dbReference type="ARBA" id="ARBA00023136"/>
    </source>
</evidence>
<keyword evidence="6" id="KW-0297">G-protein coupled receptor</keyword>
<keyword evidence="4 11" id="KW-0812">Transmembrane</keyword>
<name>S3CLB3_OPHP1</name>
<evidence type="ECO:0000256" key="11">
    <source>
        <dbReference type="SAM" id="Phobius"/>
    </source>
</evidence>
<protein>
    <submittedName>
        <fullName evidence="12">Pheromone receptor 1</fullName>
    </submittedName>
</protein>
<evidence type="ECO:0000256" key="5">
    <source>
        <dbReference type="ARBA" id="ARBA00022989"/>
    </source>
</evidence>
<proteinExistence type="inferred from homology"/>
<dbReference type="PANTHER" id="PTHR28097:SF1">
    <property type="entry name" value="PHEROMONE A FACTOR RECEPTOR"/>
    <property type="match status" value="1"/>
</dbReference>